<evidence type="ECO:0000256" key="1">
    <source>
        <dbReference type="SAM" id="Phobius"/>
    </source>
</evidence>
<keyword evidence="1" id="KW-0812">Transmembrane</keyword>
<sequence length="158" mass="18531">MFAGAFYSLIISIILSLKNFKAFKKEFYKQLSKKRKIIYPVMFLGLILMALGFIESLLFGLGIFIFIMPYFYIFAKAIDESCMVKEISADKLTEGDWLYKDLKVGKKLIKVNWNGLSKKDIKEIKKKYKEIKIKQGIPFTPVFLFSFLILILFYFLKI</sequence>
<dbReference type="EMBL" id="BARU01041578">
    <property type="protein sequence ID" value="GAH76755.1"/>
    <property type="molecule type" value="Genomic_DNA"/>
</dbReference>
<feature type="non-terminal residue" evidence="2">
    <location>
        <position position="158"/>
    </location>
</feature>
<protein>
    <submittedName>
        <fullName evidence="2">Uncharacterized protein</fullName>
    </submittedName>
</protein>
<gene>
    <name evidence="2" type="ORF">S03H2_64075</name>
</gene>
<evidence type="ECO:0000313" key="2">
    <source>
        <dbReference type="EMBL" id="GAH76755.1"/>
    </source>
</evidence>
<keyword evidence="1" id="KW-1133">Transmembrane helix</keyword>
<feature type="transmembrane region" description="Helical" evidence="1">
    <location>
        <begin position="6"/>
        <end position="24"/>
    </location>
</feature>
<organism evidence="2">
    <name type="scientific">marine sediment metagenome</name>
    <dbReference type="NCBI Taxonomy" id="412755"/>
    <lineage>
        <taxon>unclassified sequences</taxon>
        <taxon>metagenomes</taxon>
        <taxon>ecological metagenomes</taxon>
    </lineage>
</organism>
<accession>X1J5F4</accession>
<keyword evidence="1" id="KW-0472">Membrane</keyword>
<comment type="caution">
    <text evidence="2">The sequence shown here is derived from an EMBL/GenBank/DDBJ whole genome shotgun (WGS) entry which is preliminary data.</text>
</comment>
<reference evidence="2" key="1">
    <citation type="journal article" date="2014" name="Front. Microbiol.">
        <title>High frequency of phylogenetically diverse reductive dehalogenase-homologous genes in deep subseafloor sedimentary metagenomes.</title>
        <authorList>
            <person name="Kawai M."/>
            <person name="Futagami T."/>
            <person name="Toyoda A."/>
            <person name="Takaki Y."/>
            <person name="Nishi S."/>
            <person name="Hori S."/>
            <person name="Arai W."/>
            <person name="Tsubouchi T."/>
            <person name="Morono Y."/>
            <person name="Uchiyama I."/>
            <person name="Ito T."/>
            <person name="Fujiyama A."/>
            <person name="Inagaki F."/>
            <person name="Takami H."/>
        </authorList>
    </citation>
    <scope>NUCLEOTIDE SEQUENCE</scope>
    <source>
        <strain evidence="2">Expedition CK06-06</strain>
    </source>
</reference>
<dbReference type="AlphaFoldDB" id="X1J5F4"/>
<proteinExistence type="predicted"/>
<feature type="transmembrane region" description="Helical" evidence="1">
    <location>
        <begin position="136"/>
        <end position="156"/>
    </location>
</feature>
<name>X1J5F4_9ZZZZ</name>